<dbReference type="InterPro" id="IPR039104">
    <property type="entry name" value="6PGL"/>
</dbReference>
<dbReference type="PANTHER" id="PTHR11054">
    <property type="entry name" value="6-PHOSPHOGLUCONOLACTONASE"/>
    <property type="match status" value="1"/>
</dbReference>
<name>A0A4U5JY15_9GAMM</name>
<evidence type="ECO:0000256" key="2">
    <source>
        <dbReference type="ARBA" id="ARBA00002681"/>
    </source>
</evidence>
<dbReference type="UniPathway" id="UPA00115">
    <property type="reaction ID" value="UER00409"/>
</dbReference>
<dbReference type="AlphaFoldDB" id="A0A4U5JY15"/>
<dbReference type="GO" id="GO:0017057">
    <property type="term" value="F:6-phosphogluconolactonase activity"/>
    <property type="evidence" value="ECO:0007669"/>
    <property type="project" value="UniProtKB-UniRule"/>
</dbReference>
<comment type="catalytic activity">
    <reaction evidence="1 7">
        <text>6-phospho-D-glucono-1,5-lactone + H2O = 6-phospho-D-gluconate + H(+)</text>
        <dbReference type="Rhea" id="RHEA:12556"/>
        <dbReference type="ChEBI" id="CHEBI:15377"/>
        <dbReference type="ChEBI" id="CHEBI:15378"/>
        <dbReference type="ChEBI" id="CHEBI:57955"/>
        <dbReference type="ChEBI" id="CHEBI:58759"/>
        <dbReference type="EC" id="3.1.1.31"/>
    </reaction>
</comment>
<dbReference type="Gene3D" id="3.40.50.1360">
    <property type="match status" value="1"/>
</dbReference>
<dbReference type="OrthoDB" id="9810967at2"/>
<dbReference type="NCBIfam" id="TIGR01198">
    <property type="entry name" value="pgl"/>
    <property type="match status" value="1"/>
</dbReference>
<dbReference type="EC" id="3.1.1.31" evidence="5 7"/>
<comment type="similarity">
    <text evidence="4 7">Belongs to the glucosamine/galactosamine-6-phosphate isomerase family. 6-phosphogluconolactonase subfamily.</text>
</comment>
<sequence>MPTSAPPPIEYDPPSPGRVKFNAYPDADAWAWSCAVMLAASLRRDLAERGHARLLLSGGTTPAPVYRALSKAPLDWDNIDVALVDERWLQPDDPDSNARLVRENLLQNHAKAAHFEPMTRLGRTLDEAVASANAHARQATTAAVLGMGEDGHTASLFPGARDLPRALSSKSDYVSFDASGCPGAGPWPLRISLTPLGLSKARERLLLVRGDAKRRLLDRALDSDDASVMPVRIAFTTPGATLQIHWCP</sequence>
<dbReference type="GO" id="GO:0006098">
    <property type="term" value="P:pentose-phosphate shunt"/>
    <property type="evidence" value="ECO:0007669"/>
    <property type="project" value="UniProtKB-UniPathway"/>
</dbReference>
<organism evidence="9 10">
    <name type="scientific">Luteimonas gilva</name>
    <dbReference type="NCBI Taxonomy" id="2572684"/>
    <lineage>
        <taxon>Bacteria</taxon>
        <taxon>Pseudomonadati</taxon>
        <taxon>Pseudomonadota</taxon>
        <taxon>Gammaproteobacteria</taxon>
        <taxon>Lysobacterales</taxon>
        <taxon>Lysobacteraceae</taxon>
        <taxon>Luteimonas</taxon>
    </lineage>
</organism>
<evidence type="ECO:0000256" key="1">
    <source>
        <dbReference type="ARBA" id="ARBA00000832"/>
    </source>
</evidence>
<comment type="function">
    <text evidence="2 7">Hydrolysis of 6-phosphogluconolactone to 6-phosphogluconate.</text>
</comment>
<dbReference type="SUPFAM" id="SSF100950">
    <property type="entry name" value="NagB/RpiA/CoA transferase-like"/>
    <property type="match status" value="1"/>
</dbReference>
<accession>A0A4U5JY15</accession>
<proteinExistence type="inferred from homology"/>
<feature type="domain" description="Glucosamine/galactosamine-6-phosphate isomerase" evidence="8">
    <location>
        <begin position="25"/>
        <end position="235"/>
    </location>
</feature>
<evidence type="ECO:0000313" key="10">
    <source>
        <dbReference type="Proteomes" id="UP000308707"/>
    </source>
</evidence>
<evidence type="ECO:0000259" key="8">
    <source>
        <dbReference type="Pfam" id="PF01182"/>
    </source>
</evidence>
<dbReference type="InterPro" id="IPR005900">
    <property type="entry name" value="6-phosphogluconolactonase_DevB"/>
</dbReference>
<protein>
    <recommendedName>
        <fullName evidence="6 7">6-phosphogluconolactonase</fullName>
        <shortName evidence="7">6PGL</shortName>
        <ecNumber evidence="5 7">3.1.1.31</ecNumber>
    </recommendedName>
</protein>
<comment type="pathway">
    <text evidence="3 7">Carbohydrate degradation; pentose phosphate pathway; D-ribulose 5-phosphate from D-glucose 6-phosphate (oxidative stage): step 2/3.</text>
</comment>
<comment type="caution">
    <text evidence="9">The sequence shown here is derived from an EMBL/GenBank/DDBJ whole genome shotgun (WGS) entry which is preliminary data.</text>
</comment>
<evidence type="ECO:0000256" key="4">
    <source>
        <dbReference type="ARBA" id="ARBA00010662"/>
    </source>
</evidence>
<reference evidence="9 10" key="1">
    <citation type="submission" date="2019-04" db="EMBL/GenBank/DDBJ databases">
        <title>Reference strain of H23.</title>
        <authorList>
            <person name="Luo X."/>
        </authorList>
    </citation>
    <scope>NUCLEOTIDE SEQUENCE [LARGE SCALE GENOMIC DNA]</scope>
    <source>
        <strain evidence="9 10">H23</strain>
    </source>
</reference>
<dbReference type="CDD" id="cd01400">
    <property type="entry name" value="6PGL"/>
    <property type="match status" value="1"/>
</dbReference>
<evidence type="ECO:0000313" key="9">
    <source>
        <dbReference type="EMBL" id="TKR33127.1"/>
    </source>
</evidence>
<evidence type="ECO:0000256" key="5">
    <source>
        <dbReference type="ARBA" id="ARBA00013198"/>
    </source>
</evidence>
<evidence type="ECO:0000256" key="7">
    <source>
        <dbReference type="RuleBase" id="RU365095"/>
    </source>
</evidence>
<evidence type="ECO:0000256" key="6">
    <source>
        <dbReference type="ARBA" id="ARBA00020337"/>
    </source>
</evidence>
<evidence type="ECO:0000256" key="3">
    <source>
        <dbReference type="ARBA" id="ARBA00004961"/>
    </source>
</evidence>
<dbReference type="PANTHER" id="PTHR11054:SF0">
    <property type="entry name" value="6-PHOSPHOGLUCONOLACTONASE"/>
    <property type="match status" value="1"/>
</dbReference>
<gene>
    <name evidence="7 9" type="primary">pgl</name>
    <name evidence="9" type="ORF">FCE95_02100</name>
</gene>
<dbReference type="EMBL" id="SZUA01000001">
    <property type="protein sequence ID" value="TKR33127.1"/>
    <property type="molecule type" value="Genomic_DNA"/>
</dbReference>
<dbReference type="RefSeq" id="WP_137265337.1">
    <property type="nucleotide sequence ID" value="NZ_SZUA01000001.1"/>
</dbReference>
<dbReference type="GO" id="GO:0005975">
    <property type="term" value="P:carbohydrate metabolic process"/>
    <property type="evidence" value="ECO:0007669"/>
    <property type="project" value="UniProtKB-UniRule"/>
</dbReference>
<keyword evidence="7 9" id="KW-0378">Hydrolase</keyword>
<dbReference type="InterPro" id="IPR006148">
    <property type="entry name" value="Glc/Gal-6P_isomerase"/>
</dbReference>
<dbReference type="Proteomes" id="UP000308707">
    <property type="component" value="Unassembled WGS sequence"/>
</dbReference>
<dbReference type="Pfam" id="PF01182">
    <property type="entry name" value="Glucosamine_iso"/>
    <property type="match status" value="1"/>
</dbReference>
<dbReference type="InterPro" id="IPR037171">
    <property type="entry name" value="NagB/RpiA_transferase-like"/>
</dbReference>
<keyword evidence="10" id="KW-1185">Reference proteome</keyword>